<dbReference type="EMBL" id="KQ999410">
    <property type="protein sequence ID" value="KZV41661.1"/>
    <property type="molecule type" value="Genomic_DNA"/>
</dbReference>
<gene>
    <name evidence="2" type="ORF">F511_21522</name>
</gene>
<evidence type="ECO:0000256" key="1">
    <source>
        <dbReference type="SAM" id="Phobius"/>
    </source>
</evidence>
<name>A0A2Z7C6T1_9LAMI</name>
<dbReference type="AlphaFoldDB" id="A0A2Z7C6T1"/>
<proteinExistence type="predicted"/>
<sequence>MSLLILHKSKTPSFLLQSNVVVLQSLAKHVIYQTLAPAGHCHRKIFLLILIANAKRCRSNLFKRHRFAIANFTYHLLIVMTSSLLLIASFRMYADVITAVSRFLSISNADVNVAAPDFTNPVPAGSTWPPPDFEHLT</sequence>
<keyword evidence="1" id="KW-1133">Transmembrane helix</keyword>
<protein>
    <submittedName>
        <fullName evidence="2">Uncharacterized protein</fullName>
    </submittedName>
</protein>
<organism evidence="2 3">
    <name type="scientific">Dorcoceras hygrometricum</name>
    <dbReference type="NCBI Taxonomy" id="472368"/>
    <lineage>
        <taxon>Eukaryota</taxon>
        <taxon>Viridiplantae</taxon>
        <taxon>Streptophyta</taxon>
        <taxon>Embryophyta</taxon>
        <taxon>Tracheophyta</taxon>
        <taxon>Spermatophyta</taxon>
        <taxon>Magnoliopsida</taxon>
        <taxon>eudicotyledons</taxon>
        <taxon>Gunneridae</taxon>
        <taxon>Pentapetalae</taxon>
        <taxon>asterids</taxon>
        <taxon>lamiids</taxon>
        <taxon>Lamiales</taxon>
        <taxon>Gesneriaceae</taxon>
        <taxon>Didymocarpoideae</taxon>
        <taxon>Trichosporeae</taxon>
        <taxon>Loxocarpinae</taxon>
        <taxon>Dorcoceras</taxon>
    </lineage>
</organism>
<evidence type="ECO:0000313" key="3">
    <source>
        <dbReference type="Proteomes" id="UP000250235"/>
    </source>
</evidence>
<dbReference type="Proteomes" id="UP000250235">
    <property type="component" value="Unassembled WGS sequence"/>
</dbReference>
<feature type="transmembrane region" description="Helical" evidence="1">
    <location>
        <begin position="72"/>
        <end position="94"/>
    </location>
</feature>
<reference evidence="2 3" key="1">
    <citation type="journal article" date="2015" name="Proc. Natl. Acad. Sci. U.S.A.">
        <title>The resurrection genome of Boea hygrometrica: A blueprint for survival of dehydration.</title>
        <authorList>
            <person name="Xiao L."/>
            <person name="Yang G."/>
            <person name="Zhang L."/>
            <person name="Yang X."/>
            <person name="Zhao S."/>
            <person name="Ji Z."/>
            <person name="Zhou Q."/>
            <person name="Hu M."/>
            <person name="Wang Y."/>
            <person name="Chen M."/>
            <person name="Xu Y."/>
            <person name="Jin H."/>
            <person name="Xiao X."/>
            <person name="Hu G."/>
            <person name="Bao F."/>
            <person name="Hu Y."/>
            <person name="Wan P."/>
            <person name="Li L."/>
            <person name="Deng X."/>
            <person name="Kuang T."/>
            <person name="Xiang C."/>
            <person name="Zhu J.K."/>
            <person name="Oliver M.J."/>
            <person name="He Y."/>
        </authorList>
    </citation>
    <scope>NUCLEOTIDE SEQUENCE [LARGE SCALE GENOMIC DNA]</scope>
    <source>
        <strain evidence="3">cv. XS01</strain>
    </source>
</reference>
<keyword evidence="3" id="KW-1185">Reference proteome</keyword>
<keyword evidence="1" id="KW-0472">Membrane</keyword>
<evidence type="ECO:0000313" key="2">
    <source>
        <dbReference type="EMBL" id="KZV41661.1"/>
    </source>
</evidence>
<keyword evidence="1" id="KW-0812">Transmembrane</keyword>
<accession>A0A2Z7C6T1</accession>